<gene>
    <name evidence="2" type="ORF">DWW83_20950</name>
</gene>
<evidence type="ECO:0000259" key="1">
    <source>
        <dbReference type="SMART" id="SM01126"/>
    </source>
</evidence>
<dbReference type="PANTHER" id="PTHR47163:SF2">
    <property type="entry name" value="SI:DKEY-17M8.2"/>
    <property type="match status" value="1"/>
</dbReference>
<evidence type="ECO:0000313" key="3">
    <source>
        <dbReference type="Proteomes" id="UP000284022"/>
    </source>
</evidence>
<dbReference type="RefSeq" id="WP_117922946.1">
    <property type="nucleotide sequence ID" value="NZ_QRXV01000037.1"/>
</dbReference>
<name>A0A412S9U1_BACUN</name>
<evidence type="ECO:0000313" key="2">
    <source>
        <dbReference type="EMBL" id="RGU34442.1"/>
    </source>
</evidence>
<accession>A0A412S9U1</accession>
<dbReference type="AlphaFoldDB" id="A0A412S9U1"/>
<feature type="domain" description="ISXO2-like transposase" evidence="1">
    <location>
        <begin position="129"/>
        <end position="277"/>
    </location>
</feature>
<dbReference type="Pfam" id="PF12762">
    <property type="entry name" value="DDE_Tnp_IS1595"/>
    <property type="match status" value="1"/>
</dbReference>
<proteinExistence type="predicted"/>
<organism evidence="2 3">
    <name type="scientific">Bacteroides uniformis</name>
    <dbReference type="NCBI Taxonomy" id="820"/>
    <lineage>
        <taxon>Bacteria</taxon>
        <taxon>Pseudomonadati</taxon>
        <taxon>Bacteroidota</taxon>
        <taxon>Bacteroidia</taxon>
        <taxon>Bacteroidales</taxon>
        <taxon>Bacteroidaceae</taxon>
        <taxon>Bacteroides</taxon>
    </lineage>
</organism>
<dbReference type="PANTHER" id="PTHR47163">
    <property type="entry name" value="DDE_TNP_IS1595 DOMAIN-CONTAINING PROTEIN"/>
    <property type="match status" value="1"/>
</dbReference>
<reference evidence="2 3" key="1">
    <citation type="submission" date="2018-08" db="EMBL/GenBank/DDBJ databases">
        <title>A genome reference for cultivated species of the human gut microbiota.</title>
        <authorList>
            <person name="Zou Y."/>
            <person name="Xue W."/>
            <person name="Luo G."/>
        </authorList>
    </citation>
    <scope>NUCLEOTIDE SEQUENCE [LARGE SCALE GENOMIC DNA]</scope>
    <source>
        <strain evidence="2 3">AF17-20</strain>
    </source>
</reference>
<dbReference type="EMBL" id="QRXV01000037">
    <property type="protein sequence ID" value="RGU34442.1"/>
    <property type="molecule type" value="Genomic_DNA"/>
</dbReference>
<sequence>MIGLNSFNSLFELLEAFPTEQSCIEYLKKVRWGEKVESPFSPGSKVYVCGNNTYLCKDTGRRFNVKTGTIFENTKMSLRKWFMAVWMVLSNKKGISSLQLARDIKVTQKTAWYVLQRIRICLVCENQGKLHNEVEADETFVGGKNKNRHNDKKVKACQGRSFKDKTPVLGMVERKGKVIGRVIKNTSKEELTPKILEFVDRNAILYTDEWYGYNDINCMYYHYSIDHSKKQYRYGRINTNTIEGFWTLLKRGYVGIYHYMSPKHLQSYVNEFVFRYNTRKISENSRFNLLLCNTNYRITYKKLIA</sequence>
<protein>
    <submittedName>
        <fullName evidence="2">IS1595 family transposase</fullName>
    </submittedName>
</protein>
<comment type="caution">
    <text evidence="2">The sequence shown here is derived from an EMBL/GenBank/DDBJ whole genome shotgun (WGS) entry which is preliminary data.</text>
</comment>
<dbReference type="Proteomes" id="UP000284022">
    <property type="component" value="Unassembled WGS sequence"/>
</dbReference>
<dbReference type="SMART" id="SM01126">
    <property type="entry name" value="DDE_Tnp_IS1595"/>
    <property type="match status" value="1"/>
</dbReference>
<dbReference type="InterPro" id="IPR024445">
    <property type="entry name" value="Tnp_ISXO2-like"/>
</dbReference>
<dbReference type="InterPro" id="IPR053164">
    <property type="entry name" value="IS1016-like_transposase"/>
</dbReference>
<dbReference type="NCBIfam" id="NF033547">
    <property type="entry name" value="transpos_IS1595"/>
    <property type="match status" value="1"/>
</dbReference>